<organism evidence="8 9">
    <name type="scientific">Paracandidimonas soli</name>
    <dbReference type="NCBI Taxonomy" id="1917182"/>
    <lineage>
        <taxon>Bacteria</taxon>
        <taxon>Pseudomonadati</taxon>
        <taxon>Pseudomonadota</taxon>
        <taxon>Betaproteobacteria</taxon>
        <taxon>Burkholderiales</taxon>
        <taxon>Alcaligenaceae</taxon>
        <taxon>Paracandidimonas</taxon>
    </lineage>
</organism>
<feature type="site" description="Participates in a stacking interaction with the thymidine ring of dTDP-4-oxo-6-deoxyglucose" evidence="6">
    <location>
        <position position="143"/>
    </location>
</feature>
<feature type="active site" description="Proton donor" evidence="5">
    <location>
        <position position="137"/>
    </location>
</feature>
<comment type="subunit">
    <text evidence="7">Homodimer.</text>
</comment>
<comment type="similarity">
    <text evidence="7">Belongs to the dTDP-4-dehydrorhamnose 3,5-epimerase family.</text>
</comment>
<keyword evidence="7" id="KW-0413">Isomerase</keyword>
<comment type="function">
    <text evidence="2 7">Catalyzes the epimerization of the C3' and C5'positions of dTDP-6-deoxy-D-xylo-4-hexulose, forming dTDP-6-deoxy-L-lyxo-4-hexulose.</text>
</comment>
<dbReference type="CDD" id="cd00438">
    <property type="entry name" value="cupin_RmlC"/>
    <property type="match status" value="1"/>
</dbReference>
<sequence length="188" mass="21343">MREGWNMEVRELSLPGVKLLSPAVHRDGRGWFAEQYRRDDYRRWLGVDADFVQGNLSQSGQDVLRGLHLQLRQPQGKLVCVLQGRIQDVVVDVRIGSPSFGRFLSVELDGSDLRQLWVPPGFAHGFAVLSGQALVSYQCTRYYDPGDEVCLRWDDPELGVAWQVDRPILSPRDADGLSLRELRRRLGA</sequence>
<dbReference type="RefSeq" id="WP_377748253.1">
    <property type="nucleotide sequence ID" value="NZ_JBHRVM010000001.1"/>
</dbReference>
<evidence type="ECO:0000256" key="3">
    <source>
        <dbReference type="ARBA" id="ARBA00012098"/>
    </source>
</evidence>
<feature type="active site" description="Proton acceptor" evidence="5">
    <location>
        <position position="68"/>
    </location>
</feature>
<dbReference type="AlphaFoldDB" id="A0A4R3UY03"/>
<dbReference type="Pfam" id="PF00908">
    <property type="entry name" value="dTDP_sugar_isom"/>
    <property type="match status" value="1"/>
</dbReference>
<reference evidence="8 9" key="1">
    <citation type="submission" date="2019-03" db="EMBL/GenBank/DDBJ databases">
        <title>Genomic Encyclopedia of Type Strains, Phase IV (KMG-IV): sequencing the most valuable type-strain genomes for metagenomic binning, comparative biology and taxonomic classification.</title>
        <authorList>
            <person name="Goeker M."/>
        </authorList>
    </citation>
    <scope>NUCLEOTIDE SEQUENCE [LARGE SCALE GENOMIC DNA]</scope>
    <source>
        <strain evidence="8 9">DSM 100048</strain>
    </source>
</reference>
<dbReference type="SUPFAM" id="SSF51182">
    <property type="entry name" value="RmlC-like cupins"/>
    <property type="match status" value="1"/>
</dbReference>
<dbReference type="UniPathway" id="UPA00124"/>
<dbReference type="Gene3D" id="2.60.120.10">
    <property type="entry name" value="Jelly Rolls"/>
    <property type="match status" value="1"/>
</dbReference>
<dbReference type="NCBIfam" id="TIGR01221">
    <property type="entry name" value="rmlC"/>
    <property type="match status" value="1"/>
</dbReference>
<protein>
    <recommendedName>
        <fullName evidence="4 7">dTDP-4-dehydrorhamnose 3,5-epimerase</fullName>
        <ecNumber evidence="3 7">5.1.3.13</ecNumber>
    </recommendedName>
    <alternativeName>
        <fullName evidence="7">Thymidine diphospho-4-keto-rhamnose 3,5-epimerase</fullName>
    </alternativeName>
</protein>
<dbReference type="InterPro" id="IPR011051">
    <property type="entry name" value="RmlC_Cupin_sf"/>
</dbReference>
<evidence type="ECO:0000313" key="8">
    <source>
        <dbReference type="EMBL" id="TCU96000.1"/>
    </source>
</evidence>
<accession>A0A4R3UY03</accession>
<dbReference type="GO" id="GO:0008830">
    <property type="term" value="F:dTDP-4-dehydrorhamnose 3,5-epimerase activity"/>
    <property type="evidence" value="ECO:0007669"/>
    <property type="project" value="UniProtKB-UniRule"/>
</dbReference>
<dbReference type="GO" id="GO:0000271">
    <property type="term" value="P:polysaccharide biosynthetic process"/>
    <property type="evidence" value="ECO:0007669"/>
    <property type="project" value="TreeGrafter"/>
</dbReference>
<dbReference type="InterPro" id="IPR000888">
    <property type="entry name" value="RmlC-like"/>
</dbReference>
<comment type="caution">
    <text evidence="8">The sequence shown here is derived from an EMBL/GenBank/DDBJ whole genome shotgun (WGS) entry which is preliminary data.</text>
</comment>
<evidence type="ECO:0000256" key="4">
    <source>
        <dbReference type="ARBA" id="ARBA00019595"/>
    </source>
</evidence>
<gene>
    <name evidence="8" type="ORF">EV686_10758</name>
</gene>
<keyword evidence="9" id="KW-1185">Reference proteome</keyword>
<dbReference type="PANTHER" id="PTHR21047:SF2">
    <property type="entry name" value="THYMIDINE DIPHOSPHO-4-KETO-RHAMNOSE 3,5-EPIMERASE"/>
    <property type="match status" value="1"/>
</dbReference>
<dbReference type="PANTHER" id="PTHR21047">
    <property type="entry name" value="DTDP-6-DEOXY-D-GLUCOSE-3,5 EPIMERASE"/>
    <property type="match status" value="1"/>
</dbReference>
<comment type="catalytic activity">
    <reaction evidence="1 7">
        <text>dTDP-4-dehydro-6-deoxy-alpha-D-glucose = dTDP-4-dehydro-beta-L-rhamnose</text>
        <dbReference type="Rhea" id="RHEA:16969"/>
        <dbReference type="ChEBI" id="CHEBI:57649"/>
        <dbReference type="ChEBI" id="CHEBI:62830"/>
        <dbReference type="EC" id="5.1.3.13"/>
    </reaction>
</comment>
<evidence type="ECO:0000313" key="9">
    <source>
        <dbReference type="Proteomes" id="UP000294692"/>
    </source>
</evidence>
<dbReference type="Proteomes" id="UP000294692">
    <property type="component" value="Unassembled WGS sequence"/>
</dbReference>
<evidence type="ECO:0000256" key="7">
    <source>
        <dbReference type="RuleBase" id="RU364069"/>
    </source>
</evidence>
<evidence type="ECO:0000256" key="1">
    <source>
        <dbReference type="ARBA" id="ARBA00001298"/>
    </source>
</evidence>
<dbReference type="InterPro" id="IPR014710">
    <property type="entry name" value="RmlC-like_jellyroll"/>
</dbReference>
<name>A0A4R3UY03_9BURK</name>
<dbReference type="EMBL" id="SMBX01000007">
    <property type="protein sequence ID" value="TCU96000.1"/>
    <property type="molecule type" value="Genomic_DNA"/>
</dbReference>
<proteinExistence type="inferred from homology"/>
<dbReference type="GO" id="GO:0019305">
    <property type="term" value="P:dTDP-rhamnose biosynthetic process"/>
    <property type="evidence" value="ECO:0007669"/>
    <property type="project" value="UniProtKB-UniRule"/>
</dbReference>
<dbReference type="GO" id="GO:0005829">
    <property type="term" value="C:cytosol"/>
    <property type="evidence" value="ECO:0007669"/>
    <property type="project" value="TreeGrafter"/>
</dbReference>
<evidence type="ECO:0000256" key="2">
    <source>
        <dbReference type="ARBA" id="ARBA00001997"/>
    </source>
</evidence>
<evidence type="ECO:0000256" key="6">
    <source>
        <dbReference type="PIRSR" id="PIRSR600888-3"/>
    </source>
</evidence>
<comment type="pathway">
    <text evidence="7">Carbohydrate biosynthesis; dTDP-L-rhamnose biosynthesis.</text>
</comment>
<dbReference type="EC" id="5.1.3.13" evidence="3 7"/>
<evidence type="ECO:0000256" key="5">
    <source>
        <dbReference type="PIRSR" id="PIRSR600888-1"/>
    </source>
</evidence>